<evidence type="ECO:0000313" key="2">
    <source>
        <dbReference type="EMBL" id="KYO35356.1"/>
    </source>
</evidence>
<organism evidence="2 3">
    <name type="scientific">Alligator mississippiensis</name>
    <name type="common">American alligator</name>
    <dbReference type="NCBI Taxonomy" id="8496"/>
    <lineage>
        <taxon>Eukaryota</taxon>
        <taxon>Metazoa</taxon>
        <taxon>Chordata</taxon>
        <taxon>Craniata</taxon>
        <taxon>Vertebrata</taxon>
        <taxon>Euteleostomi</taxon>
        <taxon>Archelosauria</taxon>
        <taxon>Archosauria</taxon>
        <taxon>Crocodylia</taxon>
        <taxon>Alligatoridae</taxon>
        <taxon>Alligatorinae</taxon>
        <taxon>Alligator</taxon>
    </lineage>
</organism>
<protein>
    <recommendedName>
        <fullName evidence="1">Reverse transcriptase domain-containing protein</fullName>
    </recommendedName>
</protein>
<proteinExistence type="predicted"/>
<evidence type="ECO:0000313" key="3">
    <source>
        <dbReference type="Proteomes" id="UP000050525"/>
    </source>
</evidence>
<keyword evidence="3" id="KW-1185">Reference proteome</keyword>
<accession>A0A151NEW9</accession>
<sequence length="113" mass="13227">MLQLERESRQSITILNLDLEQAYDRVSHRFLFQKLEWMGVPPTFVGWIRTFYMEVSSEVQINGFLSTWIVVELGVWQGCPISPILFVSAIEPLAQRLRQDLRINRIHIPGRSN</sequence>
<evidence type="ECO:0000259" key="1">
    <source>
        <dbReference type="PROSITE" id="PS50878"/>
    </source>
</evidence>
<dbReference type="EMBL" id="AKHW03003201">
    <property type="protein sequence ID" value="KYO35356.1"/>
    <property type="molecule type" value="Genomic_DNA"/>
</dbReference>
<comment type="caution">
    <text evidence="2">The sequence shown here is derived from an EMBL/GenBank/DDBJ whole genome shotgun (WGS) entry which is preliminary data.</text>
</comment>
<dbReference type="InterPro" id="IPR043502">
    <property type="entry name" value="DNA/RNA_pol_sf"/>
</dbReference>
<feature type="domain" description="Reverse transcriptase" evidence="1">
    <location>
        <begin position="1"/>
        <end position="113"/>
    </location>
</feature>
<dbReference type="InterPro" id="IPR000477">
    <property type="entry name" value="RT_dom"/>
</dbReference>
<dbReference type="Proteomes" id="UP000050525">
    <property type="component" value="Unassembled WGS sequence"/>
</dbReference>
<dbReference type="PANTHER" id="PTHR19446">
    <property type="entry name" value="REVERSE TRANSCRIPTASES"/>
    <property type="match status" value="1"/>
</dbReference>
<dbReference type="AlphaFoldDB" id="A0A151NEW9"/>
<dbReference type="Pfam" id="PF00078">
    <property type="entry name" value="RVT_1"/>
    <property type="match status" value="1"/>
</dbReference>
<dbReference type="PROSITE" id="PS50878">
    <property type="entry name" value="RT_POL"/>
    <property type="match status" value="1"/>
</dbReference>
<reference evidence="2 3" key="1">
    <citation type="journal article" date="2012" name="Genome Biol.">
        <title>Sequencing three crocodilian genomes to illuminate the evolution of archosaurs and amniotes.</title>
        <authorList>
            <person name="St John J.A."/>
            <person name="Braun E.L."/>
            <person name="Isberg S.R."/>
            <person name="Miles L.G."/>
            <person name="Chong A.Y."/>
            <person name="Gongora J."/>
            <person name="Dalzell P."/>
            <person name="Moran C."/>
            <person name="Bed'hom B."/>
            <person name="Abzhanov A."/>
            <person name="Burgess S.C."/>
            <person name="Cooksey A.M."/>
            <person name="Castoe T.A."/>
            <person name="Crawford N.G."/>
            <person name="Densmore L.D."/>
            <person name="Drew J.C."/>
            <person name="Edwards S.V."/>
            <person name="Faircloth B.C."/>
            <person name="Fujita M.K."/>
            <person name="Greenwold M.J."/>
            <person name="Hoffmann F.G."/>
            <person name="Howard J.M."/>
            <person name="Iguchi T."/>
            <person name="Janes D.E."/>
            <person name="Khan S.Y."/>
            <person name="Kohno S."/>
            <person name="de Koning A.J."/>
            <person name="Lance S.L."/>
            <person name="McCarthy F.M."/>
            <person name="McCormack J.E."/>
            <person name="Merchant M.E."/>
            <person name="Peterson D.G."/>
            <person name="Pollock D.D."/>
            <person name="Pourmand N."/>
            <person name="Raney B.J."/>
            <person name="Roessler K.A."/>
            <person name="Sanford J.R."/>
            <person name="Sawyer R.H."/>
            <person name="Schmidt C.J."/>
            <person name="Triplett E.W."/>
            <person name="Tuberville T.D."/>
            <person name="Venegas-Anaya M."/>
            <person name="Howard J.T."/>
            <person name="Jarvis E.D."/>
            <person name="Guillette L.J.Jr."/>
            <person name="Glenn T.C."/>
            <person name="Green R.E."/>
            <person name="Ray D.A."/>
        </authorList>
    </citation>
    <scope>NUCLEOTIDE SEQUENCE [LARGE SCALE GENOMIC DNA]</scope>
    <source>
        <strain evidence="2">KSC_2009_1</strain>
    </source>
</reference>
<gene>
    <name evidence="2" type="ORF">Y1Q_0007944</name>
</gene>
<name>A0A151NEW9_ALLMI</name>
<dbReference type="SUPFAM" id="SSF56672">
    <property type="entry name" value="DNA/RNA polymerases"/>
    <property type="match status" value="1"/>
</dbReference>